<keyword evidence="1" id="KW-0812">Transmembrane</keyword>
<reference evidence="3" key="1">
    <citation type="submission" date="2017-06" db="EMBL/GenBank/DDBJ databases">
        <authorList>
            <person name="Varghese N."/>
            <person name="Submissions S."/>
        </authorList>
    </citation>
    <scope>NUCLEOTIDE SEQUENCE [LARGE SCALE GENOMIC DNA]</scope>
    <source>
        <strain evidence="3">DSM 45207</strain>
    </source>
</reference>
<dbReference type="GO" id="GO:0043190">
    <property type="term" value="C:ATP-binding cassette (ABC) transporter complex"/>
    <property type="evidence" value="ECO:0007669"/>
    <property type="project" value="InterPro"/>
</dbReference>
<dbReference type="PANTHER" id="PTHR30188:SF13">
    <property type="entry name" value="CONSERVED HYPOTHETICAL INTEGRAL MEMBRANE PROTEIN YRBE3B"/>
    <property type="match status" value="1"/>
</dbReference>
<keyword evidence="1" id="KW-0472">Membrane</keyword>
<protein>
    <submittedName>
        <fullName evidence="2">Phospholipid/cholesterol/gamma-HCH transport system permease protein</fullName>
    </submittedName>
</protein>
<feature type="transmembrane region" description="Helical" evidence="1">
    <location>
        <begin position="84"/>
        <end position="104"/>
    </location>
</feature>
<keyword evidence="3" id="KW-1185">Reference proteome</keyword>
<feature type="transmembrane region" description="Helical" evidence="1">
    <location>
        <begin position="266"/>
        <end position="284"/>
    </location>
</feature>
<feature type="transmembrane region" description="Helical" evidence="1">
    <location>
        <begin position="174"/>
        <end position="195"/>
    </location>
</feature>
<evidence type="ECO:0000256" key="1">
    <source>
        <dbReference type="SAM" id="Phobius"/>
    </source>
</evidence>
<dbReference type="Proteomes" id="UP000198348">
    <property type="component" value="Unassembled WGS sequence"/>
</dbReference>
<keyword evidence="1" id="KW-1133">Transmembrane helix</keyword>
<dbReference type="EMBL" id="FZNW01000034">
    <property type="protein sequence ID" value="SNR92410.1"/>
    <property type="molecule type" value="Genomic_DNA"/>
</dbReference>
<organism evidence="2 3">
    <name type="scientific">Haloechinothrix alba</name>
    <dbReference type="NCBI Taxonomy" id="664784"/>
    <lineage>
        <taxon>Bacteria</taxon>
        <taxon>Bacillati</taxon>
        <taxon>Actinomycetota</taxon>
        <taxon>Actinomycetes</taxon>
        <taxon>Pseudonocardiales</taxon>
        <taxon>Pseudonocardiaceae</taxon>
        <taxon>Haloechinothrix</taxon>
    </lineage>
</organism>
<gene>
    <name evidence="2" type="ORF">SAMN06265360_13411</name>
</gene>
<name>A0A239AA01_9PSEU</name>
<dbReference type="GO" id="GO:0005548">
    <property type="term" value="F:phospholipid transporter activity"/>
    <property type="evidence" value="ECO:0007669"/>
    <property type="project" value="TreeGrafter"/>
</dbReference>
<evidence type="ECO:0000313" key="3">
    <source>
        <dbReference type="Proteomes" id="UP000198348"/>
    </source>
</evidence>
<evidence type="ECO:0000313" key="2">
    <source>
        <dbReference type="EMBL" id="SNR92410.1"/>
    </source>
</evidence>
<dbReference type="AlphaFoldDB" id="A0A239AA01"/>
<dbReference type="PANTHER" id="PTHR30188">
    <property type="entry name" value="ABC TRANSPORTER PERMEASE PROTEIN-RELATED"/>
    <property type="match status" value="1"/>
</dbReference>
<dbReference type="Pfam" id="PF02405">
    <property type="entry name" value="MlaE"/>
    <property type="match status" value="1"/>
</dbReference>
<feature type="transmembrane region" description="Helical" evidence="1">
    <location>
        <begin position="124"/>
        <end position="144"/>
    </location>
</feature>
<proteinExistence type="predicted"/>
<feature type="transmembrane region" description="Helical" evidence="1">
    <location>
        <begin position="225"/>
        <end position="246"/>
    </location>
</feature>
<accession>A0A239AA01</accession>
<dbReference type="InterPro" id="IPR030802">
    <property type="entry name" value="Permease_MalE"/>
</dbReference>
<sequence>MDVSTTRARDSRMIGSISDQSEFNAWNKRTRNTWVPSARRGVESMGSVVKFGFDALRGVPLAIRLYPSEIVRYAAWIVRQNSPVIIVVMVLFGFLVAMTAGQMFTQIGTESYTAAIHTIGTLRGVGQVIFGWIFAAKVGCGIVAEVGAMRISDEVDAMEVMGVRSVPYLVSSRLLASILVAGPIWLVSLALHWVISYVIHVQFLEVTSHGGYINFLFLFQNAKDLAISLIWVTLMIIIIIIVASYFGYNVQGGPVDVGRNTAQSMLVNLVLISVLAMILVQIFYGNDANAPIGN</sequence>